<sequence>MFQQLTLMMTVPPLLVLGRPGTWLLCGLPHDRIGAVILVGARWGLRSWAGRLALHPALIMLAR</sequence>
<keyword evidence="2" id="KW-1003">Cell membrane</keyword>
<organism evidence="6 7">
    <name type="scientific">Myceligenerans crystallogenes</name>
    <dbReference type="NCBI Taxonomy" id="316335"/>
    <lineage>
        <taxon>Bacteria</taxon>
        <taxon>Bacillati</taxon>
        <taxon>Actinomycetota</taxon>
        <taxon>Actinomycetes</taxon>
        <taxon>Micrococcales</taxon>
        <taxon>Promicromonosporaceae</taxon>
        <taxon>Myceligenerans</taxon>
    </lineage>
</organism>
<protein>
    <submittedName>
        <fullName evidence="6">Uncharacterized protein</fullName>
    </submittedName>
</protein>
<name>A0ABN2NL34_9MICO</name>
<evidence type="ECO:0000313" key="6">
    <source>
        <dbReference type="EMBL" id="GAA1873784.1"/>
    </source>
</evidence>
<evidence type="ECO:0000313" key="7">
    <source>
        <dbReference type="Proteomes" id="UP001501094"/>
    </source>
</evidence>
<dbReference type="RefSeq" id="WP_344105797.1">
    <property type="nucleotide sequence ID" value="NZ_BAAANL010000009.1"/>
</dbReference>
<keyword evidence="4" id="KW-1133">Transmembrane helix</keyword>
<keyword evidence="7" id="KW-1185">Reference proteome</keyword>
<dbReference type="EMBL" id="BAAANL010000009">
    <property type="protein sequence ID" value="GAA1873784.1"/>
    <property type="molecule type" value="Genomic_DNA"/>
</dbReference>
<evidence type="ECO:0000256" key="1">
    <source>
        <dbReference type="ARBA" id="ARBA00004651"/>
    </source>
</evidence>
<dbReference type="Pfam" id="PF09678">
    <property type="entry name" value="Caa3_CtaG"/>
    <property type="match status" value="1"/>
</dbReference>
<keyword evidence="3" id="KW-0812">Transmembrane</keyword>
<gene>
    <name evidence="6" type="ORF">GCM10009751_36590</name>
</gene>
<reference evidence="6 7" key="1">
    <citation type="journal article" date="2019" name="Int. J. Syst. Evol. Microbiol.">
        <title>The Global Catalogue of Microorganisms (GCM) 10K type strain sequencing project: providing services to taxonomists for standard genome sequencing and annotation.</title>
        <authorList>
            <consortium name="The Broad Institute Genomics Platform"/>
            <consortium name="The Broad Institute Genome Sequencing Center for Infectious Disease"/>
            <person name="Wu L."/>
            <person name="Ma J."/>
        </authorList>
    </citation>
    <scope>NUCLEOTIDE SEQUENCE [LARGE SCALE GENOMIC DNA]</scope>
    <source>
        <strain evidence="6 7">JCM 14326</strain>
    </source>
</reference>
<dbReference type="InterPro" id="IPR019108">
    <property type="entry name" value="Caa3_assmbl_CtaG-rel"/>
</dbReference>
<proteinExistence type="predicted"/>
<dbReference type="Proteomes" id="UP001501094">
    <property type="component" value="Unassembled WGS sequence"/>
</dbReference>
<evidence type="ECO:0000256" key="5">
    <source>
        <dbReference type="ARBA" id="ARBA00023136"/>
    </source>
</evidence>
<evidence type="ECO:0000256" key="3">
    <source>
        <dbReference type="ARBA" id="ARBA00022692"/>
    </source>
</evidence>
<comment type="subcellular location">
    <subcellularLocation>
        <location evidence="1">Cell membrane</location>
        <topology evidence="1">Multi-pass membrane protein</topology>
    </subcellularLocation>
</comment>
<keyword evidence="5" id="KW-0472">Membrane</keyword>
<evidence type="ECO:0000256" key="2">
    <source>
        <dbReference type="ARBA" id="ARBA00022475"/>
    </source>
</evidence>
<accession>A0ABN2NL34</accession>
<comment type="caution">
    <text evidence="6">The sequence shown here is derived from an EMBL/GenBank/DDBJ whole genome shotgun (WGS) entry which is preliminary data.</text>
</comment>
<evidence type="ECO:0000256" key="4">
    <source>
        <dbReference type="ARBA" id="ARBA00022989"/>
    </source>
</evidence>